<protein>
    <submittedName>
        <fullName evidence="1">Uncharacterized protein</fullName>
    </submittedName>
</protein>
<gene>
    <name evidence="1" type="ORF">F4827_000130</name>
</gene>
<comment type="caution">
    <text evidence="1">The sequence shown here is derived from an EMBL/GenBank/DDBJ whole genome shotgun (WGS) entry which is preliminary data.</text>
</comment>
<dbReference type="Proteomes" id="UP000571554">
    <property type="component" value="Unassembled WGS sequence"/>
</dbReference>
<reference evidence="1 2" key="1">
    <citation type="submission" date="2020-08" db="EMBL/GenBank/DDBJ databases">
        <title>Above-ground endophytic microbial communities from plants in different locations in the United States.</title>
        <authorList>
            <person name="Frank C."/>
        </authorList>
    </citation>
    <scope>NUCLEOTIDE SEQUENCE [LARGE SCALE GENOMIC DNA]</scope>
    <source>
        <strain evidence="1 2">WP4_2_2</strain>
    </source>
</reference>
<dbReference type="EMBL" id="JACHBW010000001">
    <property type="protein sequence ID" value="MBB6100326.1"/>
    <property type="molecule type" value="Genomic_DNA"/>
</dbReference>
<keyword evidence="2" id="KW-1185">Reference proteome</keyword>
<organism evidence="1 2">
    <name type="scientific">Paraburkholderia bannensis</name>
    <dbReference type="NCBI Taxonomy" id="765414"/>
    <lineage>
        <taxon>Bacteria</taxon>
        <taxon>Pseudomonadati</taxon>
        <taxon>Pseudomonadota</taxon>
        <taxon>Betaproteobacteria</taxon>
        <taxon>Burkholderiales</taxon>
        <taxon>Burkholderiaceae</taxon>
        <taxon>Paraburkholderia</taxon>
    </lineage>
</organism>
<name>A0A7W9TTD7_9BURK</name>
<sequence length="115" mass="13031">MHGDARRLVDHQHRFVLEEHFELGGRHRRLFRRCFFGDADGRHAHNIAQFEAVLRIDPPLIHTHFAAAQNAINVAFRHAFAHAQEEIVDPLTGGAIVDLDEGNLVTCDLILGYFA</sequence>
<dbReference type="AlphaFoldDB" id="A0A7W9TTD7"/>
<proteinExistence type="predicted"/>
<accession>A0A7W9TTD7</accession>
<evidence type="ECO:0000313" key="2">
    <source>
        <dbReference type="Proteomes" id="UP000571554"/>
    </source>
</evidence>
<evidence type="ECO:0000313" key="1">
    <source>
        <dbReference type="EMBL" id="MBB6100326.1"/>
    </source>
</evidence>